<dbReference type="PROSITE" id="PS51257">
    <property type="entry name" value="PROKAR_LIPOPROTEIN"/>
    <property type="match status" value="1"/>
</dbReference>
<dbReference type="AlphaFoldDB" id="A0A1H7UFX7"/>
<evidence type="ECO:0008006" key="4">
    <source>
        <dbReference type="Google" id="ProtNLM"/>
    </source>
</evidence>
<evidence type="ECO:0000256" key="1">
    <source>
        <dbReference type="SAM" id="MobiDB-lite"/>
    </source>
</evidence>
<evidence type="ECO:0000313" key="2">
    <source>
        <dbReference type="EMBL" id="SEL95568.1"/>
    </source>
</evidence>
<dbReference type="EMBL" id="FOAB01000007">
    <property type="protein sequence ID" value="SEL95568.1"/>
    <property type="molecule type" value="Genomic_DNA"/>
</dbReference>
<evidence type="ECO:0000313" key="3">
    <source>
        <dbReference type="Proteomes" id="UP000198521"/>
    </source>
</evidence>
<dbReference type="RefSeq" id="WP_091411201.1">
    <property type="nucleotide sequence ID" value="NZ_FOAB01000007.1"/>
</dbReference>
<dbReference type="Proteomes" id="UP000198521">
    <property type="component" value="Unassembled WGS sequence"/>
</dbReference>
<protein>
    <recommendedName>
        <fullName evidence="4">Entericidin EcnA/B family protein</fullName>
    </recommendedName>
</protein>
<dbReference type="STRING" id="1038014.SAMN04487910_3707"/>
<feature type="region of interest" description="Disordered" evidence="1">
    <location>
        <begin position="39"/>
        <end position="60"/>
    </location>
</feature>
<dbReference type="OrthoDB" id="1179875at2"/>
<organism evidence="2 3">
    <name type="scientific">Aquimarina amphilecti</name>
    <dbReference type="NCBI Taxonomy" id="1038014"/>
    <lineage>
        <taxon>Bacteria</taxon>
        <taxon>Pseudomonadati</taxon>
        <taxon>Bacteroidota</taxon>
        <taxon>Flavobacteriia</taxon>
        <taxon>Flavobacteriales</taxon>
        <taxon>Flavobacteriaceae</taxon>
        <taxon>Aquimarina</taxon>
    </lineage>
</organism>
<gene>
    <name evidence="2" type="ORF">SAMN04487910_3707</name>
</gene>
<sequence length="60" mass="6521">MKKLFISFAALCLIIVTVTSCREKKTTGEKIEDAVEETGEAIEEGADEVKDAVEDATDDN</sequence>
<proteinExistence type="predicted"/>
<accession>A0A1H7UFX7</accession>
<name>A0A1H7UFX7_AQUAM</name>
<keyword evidence="3" id="KW-1185">Reference proteome</keyword>
<reference evidence="2 3" key="1">
    <citation type="submission" date="2016-10" db="EMBL/GenBank/DDBJ databases">
        <authorList>
            <person name="de Groot N.N."/>
        </authorList>
    </citation>
    <scope>NUCLEOTIDE SEQUENCE [LARGE SCALE GENOMIC DNA]</scope>
    <source>
        <strain evidence="2 3">DSM 25232</strain>
    </source>
</reference>